<name>A0A1K1Q119_9FLAO</name>
<dbReference type="EMBL" id="FPJE01000010">
    <property type="protein sequence ID" value="SFW52822.1"/>
    <property type="molecule type" value="Genomic_DNA"/>
</dbReference>
<accession>A0A1K1Q119</accession>
<protein>
    <submittedName>
        <fullName evidence="1">Uncharacterized protein</fullName>
    </submittedName>
</protein>
<evidence type="ECO:0000313" key="2">
    <source>
        <dbReference type="Proteomes" id="UP000182248"/>
    </source>
</evidence>
<dbReference type="AlphaFoldDB" id="A0A1K1Q119"/>
<evidence type="ECO:0000313" key="1">
    <source>
        <dbReference type="EMBL" id="SFW52822.1"/>
    </source>
</evidence>
<keyword evidence="2" id="KW-1185">Reference proteome</keyword>
<dbReference type="Proteomes" id="UP000182248">
    <property type="component" value="Unassembled WGS sequence"/>
</dbReference>
<sequence>MTKSFYVYLFNVTYICDSFIKILEAIALNLVQKTGTFQMERDDK</sequence>
<reference evidence="1 2" key="1">
    <citation type="submission" date="2016-11" db="EMBL/GenBank/DDBJ databases">
        <authorList>
            <person name="Jaros S."/>
            <person name="Januszkiewicz K."/>
            <person name="Wedrychowicz H."/>
        </authorList>
    </citation>
    <scope>NUCLEOTIDE SEQUENCE [LARGE SCALE GENOMIC DNA]</scope>
    <source>
        <strain evidence="1 2">CGMCC 1.12145</strain>
    </source>
</reference>
<gene>
    <name evidence="1" type="ORF">SAMN02927921_02159</name>
</gene>
<organism evidence="1 2">
    <name type="scientific">Sinomicrobium oceani</name>
    <dbReference type="NCBI Taxonomy" id="1150368"/>
    <lineage>
        <taxon>Bacteria</taxon>
        <taxon>Pseudomonadati</taxon>
        <taxon>Bacteroidota</taxon>
        <taxon>Flavobacteriia</taxon>
        <taxon>Flavobacteriales</taxon>
        <taxon>Flavobacteriaceae</taxon>
        <taxon>Sinomicrobium</taxon>
    </lineage>
</organism>
<proteinExistence type="predicted"/>